<dbReference type="SUPFAM" id="SSF51569">
    <property type="entry name" value="Aldolase"/>
    <property type="match status" value="1"/>
</dbReference>
<evidence type="ECO:0000259" key="1">
    <source>
        <dbReference type="PROSITE" id="PS50844"/>
    </source>
</evidence>
<feature type="domain" description="AFP-like" evidence="1">
    <location>
        <begin position="297"/>
        <end position="353"/>
    </location>
</feature>
<dbReference type="InterPro" id="IPR013974">
    <property type="entry name" value="SAF"/>
</dbReference>
<dbReference type="Gene3D" id="3.20.20.70">
    <property type="entry name" value="Aldolase class I"/>
    <property type="match status" value="1"/>
</dbReference>
<dbReference type="PANTHER" id="PTHR42966">
    <property type="entry name" value="N-ACETYLNEURAMINATE SYNTHASE"/>
    <property type="match status" value="1"/>
</dbReference>
<dbReference type="InterPro" id="IPR013132">
    <property type="entry name" value="PseI/NeuA/B-like_N"/>
</dbReference>
<reference evidence="2 3" key="1">
    <citation type="journal article" date="2022" name="Int. J. Syst. Evol. Microbiol.">
        <title>Noviherbaspirillum aridicola sp. nov., isolated from an arid soil in Pakistan.</title>
        <authorList>
            <person name="Khan I.U."/>
            <person name="Saqib M."/>
            <person name="Amin A."/>
            <person name="Hussain F."/>
            <person name="Li L."/>
            <person name="Liu Y.H."/>
            <person name="Fang B.Z."/>
            <person name="Ahmed I."/>
            <person name="Li W.J."/>
        </authorList>
    </citation>
    <scope>NUCLEOTIDE SEQUENCE [LARGE SCALE GENOMIC DNA]</scope>
    <source>
        <strain evidence="2 3">NCCP-691</strain>
    </source>
</reference>
<dbReference type="Proteomes" id="UP000887222">
    <property type="component" value="Unassembled WGS sequence"/>
</dbReference>
<dbReference type="SUPFAM" id="SSF51269">
    <property type="entry name" value="AFP III-like domain"/>
    <property type="match status" value="1"/>
</dbReference>
<dbReference type="SMART" id="SM00858">
    <property type="entry name" value="SAF"/>
    <property type="match status" value="1"/>
</dbReference>
<dbReference type="PANTHER" id="PTHR42966:SF2">
    <property type="entry name" value="PSEUDAMINIC ACID SYNTHASE"/>
    <property type="match status" value="1"/>
</dbReference>
<dbReference type="NCBIfam" id="TIGR03586">
    <property type="entry name" value="PseI"/>
    <property type="match status" value="1"/>
</dbReference>
<comment type="caution">
    <text evidence="2">The sequence shown here is derived from an EMBL/GenBank/DDBJ whole genome shotgun (WGS) entry which is preliminary data.</text>
</comment>
<accession>A0ABQ4Q2G8</accession>
<dbReference type="PROSITE" id="PS50844">
    <property type="entry name" value="AFP_LIKE"/>
    <property type="match status" value="1"/>
</dbReference>
<protein>
    <submittedName>
        <fullName evidence="2">Pseudaminic acid synthase</fullName>
    </submittedName>
</protein>
<dbReference type="CDD" id="cd11615">
    <property type="entry name" value="SAF_NeuB_like"/>
    <property type="match status" value="1"/>
</dbReference>
<evidence type="ECO:0000313" key="2">
    <source>
        <dbReference type="EMBL" id="GIZ51294.1"/>
    </source>
</evidence>
<dbReference type="Pfam" id="PF08666">
    <property type="entry name" value="SAF"/>
    <property type="match status" value="1"/>
</dbReference>
<organism evidence="2 3">
    <name type="scientific">Noviherbaspirillum aridicola</name>
    <dbReference type="NCBI Taxonomy" id="2849687"/>
    <lineage>
        <taxon>Bacteria</taxon>
        <taxon>Pseudomonadati</taxon>
        <taxon>Pseudomonadota</taxon>
        <taxon>Betaproteobacteria</taxon>
        <taxon>Burkholderiales</taxon>
        <taxon>Oxalobacteraceae</taxon>
        <taxon>Noviherbaspirillum</taxon>
    </lineage>
</organism>
<dbReference type="InterPro" id="IPR057736">
    <property type="entry name" value="SAF_PseI/NeuA/NeuB"/>
</dbReference>
<name>A0ABQ4Q2G8_9BURK</name>
<dbReference type="InterPro" id="IPR013785">
    <property type="entry name" value="Aldolase_TIM"/>
</dbReference>
<dbReference type="InterPro" id="IPR036732">
    <property type="entry name" value="AFP_Neu5c_C_sf"/>
</dbReference>
<sequence>MSAEREIIIANRKVGPNQKPFIIAEMSGNHNQSLERALQIVEAAARSGAHALKLQTYTADTMTLDCDAPGFRIEDPKSLWAGASLYQLYEEAHTPWEWHKPIFDRARELGMIPFSTPFDDTAVDFLESLDAPCYKIASFENTDLPLIRRVAATGKPMIISTGMASVAELHKSVEAARTAGCKDLVLLKCTSTYPATPENTNIVTIPHMRTLFDCQVGLSDHTMGTGVSVASVAFGATVIEKHFTLARADGGVDSTFSMEPAELAQLVTETERAWQAIGRVSYGATQAEKKSLQFRRSLYITRDLKAGDVLSADNVRAIRPGHGLPPEFLEQVLGSRVNADAPRGTPLSWQLLR</sequence>
<gene>
    <name evidence="2" type="ORF">NCCP691_13080</name>
</gene>
<dbReference type="Gene3D" id="3.90.1210.10">
    <property type="entry name" value="Antifreeze-like/N-acetylneuraminic acid synthase C-terminal domain"/>
    <property type="match status" value="1"/>
</dbReference>
<dbReference type="InterPro" id="IPR020030">
    <property type="entry name" value="Pseudaminic_synth_PseI"/>
</dbReference>
<dbReference type="RefSeq" id="WP_220807468.1">
    <property type="nucleotide sequence ID" value="NZ_BPMK01000005.1"/>
</dbReference>
<keyword evidence="3" id="KW-1185">Reference proteome</keyword>
<proteinExistence type="predicted"/>
<dbReference type="InterPro" id="IPR051690">
    <property type="entry name" value="PseI-like"/>
</dbReference>
<dbReference type="EMBL" id="BPMK01000005">
    <property type="protein sequence ID" value="GIZ51294.1"/>
    <property type="molecule type" value="Genomic_DNA"/>
</dbReference>
<dbReference type="Pfam" id="PF03102">
    <property type="entry name" value="NeuB"/>
    <property type="match status" value="1"/>
</dbReference>
<evidence type="ECO:0000313" key="3">
    <source>
        <dbReference type="Proteomes" id="UP000887222"/>
    </source>
</evidence>
<dbReference type="InterPro" id="IPR006190">
    <property type="entry name" value="SAF_AFP_Neu5Ac"/>
</dbReference>